<comment type="similarity">
    <text evidence="7">Belongs to the chloroperoxidase family.</text>
</comment>
<dbReference type="RefSeq" id="XP_046018880.1">
    <property type="nucleotide sequence ID" value="XM_046149325.1"/>
</dbReference>
<protein>
    <submittedName>
        <fullName evidence="9">Chloroperoxidase</fullName>
    </submittedName>
</protein>
<dbReference type="AlphaFoldDB" id="A0A9P8YKT0"/>
<evidence type="ECO:0000256" key="4">
    <source>
        <dbReference type="ARBA" id="ARBA00022723"/>
    </source>
</evidence>
<keyword evidence="3" id="KW-0349">Heme</keyword>
<name>A0A9P8YKT0_9PEZI</name>
<comment type="cofactor">
    <cofactor evidence="1">
        <name>heme b</name>
        <dbReference type="ChEBI" id="CHEBI:60344"/>
    </cofactor>
</comment>
<evidence type="ECO:0000256" key="1">
    <source>
        <dbReference type="ARBA" id="ARBA00001970"/>
    </source>
</evidence>
<evidence type="ECO:0000256" key="2">
    <source>
        <dbReference type="ARBA" id="ARBA00022559"/>
    </source>
</evidence>
<dbReference type="InterPro" id="IPR036851">
    <property type="entry name" value="Chloroperoxidase-like_sf"/>
</dbReference>
<evidence type="ECO:0000256" key="6">
    <source>
        <dbReference type="ARBA" id="ARBA00023004"/>
    </source>
</evidence>
<feature type="domain" description="Heme haloperoxidase family profile" evidence="8">
    <location>
        <begin position="7"/>
        <end position="257"/>
    </location>
</feature>
<keyword evidence="10" id="KW-1185">Reference proteome</keyword>
<evidence type="ECO:0000313" key="9">
    <source>
        <dbReference type="EMBL" id="KAH7040825.1"/>
    </source>
</evidence>
<dbReference type="GO" id="GO:0046872">
    <property type="term" value="F:metal ion binding"/>
    <property type="evidence" value="ECO:0007669"/>
    <property type="project" value="UniProtKB-KW"/>
</dbReference>
<evidence type="ECO:0000259" key="8">
    <source>
        <dbReference type="PROSITE" id="PS51405"/>
    </source>
</evidence>
<dbReference type="GeneID" id="70178871"/>
<evidence type="ECO:0000313" key="10">
    <source>
        <dbReference type="Proteomes" id="UP000756346"/>
    </source>
</evidence>
<dbReference type="GO" id="GO:0004601">
    <property type="term" value="F:peroxidase activity"/>
    <property type="evidence" value="ECO:0007669"/>
    <property type="project" value="UniProtKB-KW"/>
</dbReference>
<keyword evidence="4" id="KW-0479">Metal-binding</keyword>
<proteinExistence type="inferred from homology"/>
<evidence type="ECO:0000256" key="3">
    <source>
        <dbReference type="ARBA" id="ARBA00022617"/>
    </source>
</evidence>
<keyword evidence="2" id="KW-0575">Peroxidase</keyword>
<evidence type="ECO:0000256" key="7">
    <source>
        <dbReference type="ARBA" id="ARBA00025795"/>
    </source>
</evidence>
<comment type="caution">
    <text evidence="9">The sequence shown here is derived from an EMBL/GenBank/DDBJ whole genome shotgun (WGS) entry which is preliminary data.</text>
</comment>
<dbReference type="InterPro" id="IPR000028">
    <property type="entry name" value="Chloroperoxidase"/>
</dbReference>
<dbReference type="SUPFAM" id="SSF47571">
    <property type="entry name" value="Cloroperoxidase"/>
    <property type="match status" value="1"/>
</dbReference>
<keyword evidence="6" id="KW-0408">Iron</keyword>
<sequence length="383" mass="41315">MPVEVHGLHEFVPPDFSRGDQRGPCPGLNALANHGYINRKGVTSLAEVVPAINQVFGMGLDLGFLLATIGVVFTGNPLSLNPGFSIGDSSSASQNLLGNLFGLLGKPRGLSGSHNIIEADSSNTRNDLYLTGDASSLDMDVFRGFVDMLPEGSNLDIDAMAQRAENRFHESIASNPNFYYGPITGSMLRNAACAFTTRFFSNHSAENPGGFLDKKIAQSFLGVTEQNGVMTYQRGWERIPENWYRRPVDYSVLEMNLDLVGMMVKHPAIASIGGNMGKVNSFAAVDLSDISGGLLNTAMLLEDNNLLCFVFELVKTLAPNSLSSVFKLIDLPLQVLTSAINLRLLDLACPAFADLKKDGSGLDKIVENIDDFLHTLPGARGLN</sequence>
<dbReference type="PANTHER" id="PTHR33577">
    <property type="entry name" value="STERIGMATOCYSTIN BIOSYNTHESIS PEROXIDASE STCC-RELATED"/>
    <property type="match status" value="1"/>
</dbReference>
<gene>
    <name evidence="9" type="ORF">B0I36DRAFT_234553</name>
</gene>
<dbReference type="Proteomes" id="UP000756346">
    <property type="component" value="Unassembled WGS sequence"/>
</dbReference>
<dbReference type="PANTHER" id="PTHR33577:SF16">
    <property type="entry name" value="HEME HALOPEROXIDASE FAMILY PROFILE DOMAIN-CONTAINING PROTEIN"/>
    <property type="match status" value="1"/>
</dbReference>
<keyword evidence="5" id="KW-0560">Oxidoreductase</keyword>
<organism evidence="9 10">
    <name type="scientific">Microdochium trichocladiopsis</name>
    <dbReference type="NCBI Taxonomy" id="1682393"/>
    <lineage>
        <taxon>Eukaryota</taxon>
        <taxon>Fungi</taxon>
        <taxon>Dikarya</taxon>
        <taxon>Ascomycota</taxon>
        <taxon>Pezizomycotina</taxon>
        <taxon>Sordariomycetes</taxon>
        <taxon>Xylariomycetidae</taxon>
        <taxon>Xylariales</taxon>
        <taxon>Microdochiaceae</taxon>
        <taxon>Microdochium</taxon>
    </lineage>
</organism>
<evidence type="ECO:0000256" key="5">
    <source>
        <dbReference type="ARBA" id="ARBA00023002"/>
    </source>
</evidence>
<dbReference type="PROSITE" id="PS51405">
    <property type="entry name" value="HEME_HALOPEROXIDASE"/>
    <property type="match status" value="1"/>
</dbReference>
<dbReference type="Gene3D" id="1.10.489.10">
    <property type="entry name" value="Chloroperoxidase-like"/>
    <property type="match status" value="1"/>
</dbReference>
<dbReference type="Pfam" id="PF01328">
    <property type="entry name" value="Peroxidase_2"/>
    <property type="match status" value="1"/>
</dbReference>
<accession>A0A9P8YKT0</accession>
<dbReference type="OrthoDB" id="407298at2759"/>
<dbReference type="EMBL" id="JAGTJQ010000001">
    <property type="protein sequence ID" value="KAH7040825.1"/>
    <property type="molecule type" value="Genomic_DNA"/>
</dbReference>
<reference evidence="9" key="1">
    <citation type="journal article" date="2021" name="Nat. Commun.">
        <title>Genetic determinants of endophytism in the Arabidopsis root mycobiome.</title>
        <authorList>
            <person name="Mesny F."/>
            <person name="Miyauchi S."/>
            <person name="Thiergart T."/>
            <person name="Pickel B."/>
            <person name="Atanasova L."/>
            <person name="Karlsson M."/>
            <person name="Huettel B."/>
            <person name="Barry K.W."/>
            <person name="Haridas S."/>
            <person name="Chen C."/>
            <person name="Bauer D."/>
            <person name="Andreopoulos W."/>
            <person name="Pangilinan J."/>
            <person name="LaButti K."/>
            <person name="Riley R."/>
            <person name="Lipzen A."/>
            <person name="Clum A."/>
            <person name="Drula E."/>
            <person name="Henrissat B."/>
            <person name="Kohler A."/>
            <person name="Grigoriev I.V."/>
            <person name="Martin F.M."/>
            <person name="Hacquard S."/>
        </authorList>
    </citation>
    <scope>NUCLEOTIDE SEQUENCE</scope>
    <source>
        <strain evidence="9">MPI-CAGE-CH-0230</strain>
    </source>
</reference>